<comment type="caution">
    <text evidence="1">The sequence shown here is derived from an EMBL/GenBank/DDBJ whole genome shotgun (WGS) entry which is preliminary data.</text>
</comment>
<dbReference type="EC" id="3.1.22.4" evidence="1"/>
<keyword evidence="2" id="KW-1185">Reference proteome</keyword>
<dbReference type="Gene3D" id="3.30.1330.70">
    <property type="entry name" value="Holliday junction resolvase RusA"/>
    <property type="match status" value="1"/>
</dbReference>
<dbReference type="GO" id="GO:0006310">
    <property type="term" value="P:DNA recombination"/>
    <property type="evidence" value="ECO:0007669"/>
    <property type="project" value="InterPro"/>
</dbReference>
<accession>I7IVK5</accession>
<name>I7IVK5_9LACO</name>
<dbReference type="AlphaFoldDB" id="I7IVK5"/>
<reference evidence="1 2" key="1">
    <citation type="submission" date="2012-06" db="EMBL/GenBank/DDBJ databases">
        <title>Draft Genome Sequence of Lactobacillus hominis Strain CRBIP 24.179T, isolated from human intestine.</title>
        <authorList>
            <person name="Cousin S."/>
            <person name="Ma L."/>
            <person name="Bizet C."/>
            <person name="Loux V."/>
            <person name="Bouchier C."/>
            <person name="Clermont D."/>
            <person name="Creno S."/>
        </authorList>
    </citation>
    <scope>NUCLEOTIDE SEQUENCE [LARGE SCALE GENOMIC DNA]</scope>
    <source>
        <strain evidence="2">CRBIP 24.179T</strain>
    </source>
</reference>
<protein>
    <submittedName>
        <fullName evidence="1">Crossover junction endodeoxyribonuclease RusA</fullName>
        <ecNumber evidence="1">3.1.22.4</ecNumber>
    </submittedName>
</protein>
<dbReference type="GO" id="GO:0016787">
    <property type="term" value="F:hydrolase activity"/>
    <property type="evidence" value="ECO:0007669"/>
    <property type="project" value="UniProtKB-KW"/>
</dbReference>
<proteinExistence type="predicted"/>
<dbReference type="GO" id="GO:0000287">
    <property type="term" value="F:magnesium ion binding"/>
    <property type="evidence" value="ECO:0007669"/>
    <property type="project" value="InterPro"/>
</dbReference>
<dbReference type="STRING" id="1423758.FC41_GL000037"/>
<dbReference type="Proteomes" id="UP000009320">
    <property type="component" value="Unassembled WGS sequence"/>
</dbReference>
<gene>
    <name evidence="1" type="ORF">BN55_09345</name>
</gene>
<keyword evidence="1" id="KW-0378">Hydrolase</keyword>
<sequence length="191" mass="21806">MRFQVTLTTLSKKLDELRTTKEVNVVIPGDPFGKQRPKVVGYKYGRPHGIKQAKTRLYENKGRLAWHKAYDGPYDIPDEAELSLKVYYPVPKSWPKYMKKAALAGIVEPYKKGKGTPDIDNVVKMIMDLLNPQKMGNKVIPETGLYKDDGQVTVLHVECHYSDLPRVEAKVKFRENLTKAVIKELVKKFCA</sequence>
<dbReference type="InterPro" id="IPR036614">
    <property type="entry name" value="RusA-like_sf"/>
</dbReference>
<organism evidence="1 2">
    <name type="scientific">Lactobacillus hominis DSM 23910 = CRBIP 24.179</name>
    <dbReference type="NCBI Taxonomy" id="1423758"/>
    <lineage>
        <taxon>Bacteria</taxon>
        <taxon>Bacillati</taxon>
        <taxon>Bacillota</taxon>
        <taxon>Bacilli</taxon>
        <taxon>Lactobacillales</taxon>
        <taxon>Lactobacillaceae</taxon>
        <taxon>Lactobacillus</taxon>
    </lineage>
</organism>
<dbReference type="InterPro" id="IPR008822">
    <property type="entry name" value="Endonuclease_RusA-like"/>
</dbReference>
<dbReference type="Pfam" id="PF05866">
    <property type="entry name" value="RusA"/>
    <property type="match status" value="1"/>
</dbReference>
<dbReference type="EMBL" id="CAKE01000004">
    <property type="protein sequence ID" value="CCI81603.1"/>
    <property type="molecule type" value="Genomic_DNA"/>
</dbReference>
<evidence type="ECO:0000313" key="2">
    <source>
        <dbReference type="Proteomes" id="UP000009320"/>
    </source>
</evidence>
<dbReference type="eggNOG" id="COG4570">
    <property type="taxonomic scope" value="Bacteria"/>
</dbReference>
<dbReference type="GO" id="GO:0006281">
    <property type="term" value="P:DNA repair"/>
    <property type="evidence" value="ECO:0007669"/>
    <property type="project" value="InterPro"/>
</dbReference>
<evidence type="ECO:0000313" key="1">
    <source>
        <dbReference type="EMBL" id="CCI81603.1"/>
    </source>
</evidence>
<dbReference type="SUPFAM" id="SSF103084">
    <property type="entry name" value="Holliday junction resolvase RusA"/>
    <property type="match status" value="1"/>
</dbReference>